<dbReference type="KEGG" id="caa:Caka_2143"/>
<protein>
    <submittedName>
        <fullName evidence="2">Uncharacterized protein</fullName>
    </submittedName>
</protein>
<gene>
    <name evidence="2" type="ordered locus">Caka_2143</name>
</gene>
<dbReference type="AlphaFoldDB" id="D5EM01"/>
<evidence type="ECO:0000313" key="2">
    <source>
        <dbReference type="EMBL" id="ADE55161.1"/>
    </source>
</evidence>
<accession>D5EM01</accession>
<feature type="transmembrane region" description="Helical" evidence="1">
    <location>
        <begin position="16"/>
        <end position="37"/>
    </location>
</feature>
<name>D5EM01_CORAD</name>
<feature type="transmembrane region" description="Helical" evidence="1">
    <location>
        <begin position="99"/>
        <end position="117"/>
    </location>
</feature>
<evidence type="ECO:0000313" key="3">
    <source>
        <dbReference type="Proteomes" id="UP000000925"/>
    </source>
</evidence>
<keyword evidence="3" id="KW-1185">Reference proteome</keyword>
<keyword evidence="1" id="KW-0472">Membrane</keyword>
<dbReference type="eggNOG" id="ENOG5033DC7">
    <property type="taxonomic scope" value="Bacteria"/>
</dbReference>
<organism evidence="2 3">
    <name type="scientific">Coraliomargarita akajimensis (strain DSM 45221 / IAM 15411 / JCM 23193 / KCTC 12865 / 04OKA010-24)</name>
    <dbReference type="NCBI Taxonomy" id="583355"/>
    <lineage>
        <taxon>Bacteria</taxon>
        <taxon>Pseudomonadati</taxon>
        <taxon>Verrucomicrobiota</taxon>
        <taxon>Opitutia</taxon>
        <taxon>Puniceicoccales</taxon>
        <taxon>Coraliomargaritaceae</taxon>
        <taxon>Coraliomargarita</taxon>
    </lineage>
</organism>
<sequence>MDVDARISKEWRRRMLFMLFMISGIGAWFLYDGYVVWPTEGARYVEFAEIRDGLLESGKANDEESPEIQLAWERHAQELGYKRDIPKERTDSSIREQRVIGWGMIAGATAFALWIAWNHKLRVRAEGDVVIGTSGQRVELDSIIAIDRKKWEKKGIAYAIYEADGKERRLCLDDHKFAGCEAIILEAERRIEARQEA</sequence>
<keyword evidence="1" id="KW-1133">Transmembrane helix</keyword>
<reference evidence="2 3" key="1">
    <citation type="journal article" date="2010" name="Stand. Genomic Sci.">
        <title>Complete genome sequence of Coraliomargarita akajimensis type strain (04OKA010-24).</title>
        <authorList>
            <person name="Mavromatis K."/>
            <person name="Abt B."/>
            <person name="Brambilla E."/>
            <person name="Lapidus A."/>
            <person name="Copeland A."/>
            <person name="Deshpande S."/>
            <person name="Nolan M."/>
            <person name="Lucas S."/>
            <person name="Tice H."/>
            <person name="Cheng J.F."/>
            <person name="Han C."/>
            <person name="Detter J.C."/>
            <person name="Woyke T."/>
            <person name="Goodwin L."/>
            <person name="Pitluck S."/>
            <person name="Held B."/>
            <person name="Brettin T."/>
            <person name="Tapia R."/>
            <person name="Ivanova N."/>
            <person name="Mikhailova N."/>
            <person name="Pati A."/>
            <person name="Liolios K."/>
            <person name="Chen A."/>
            <person name="Palaniappan K."/>
            <person name="Land M."/>
            <person name="Hauser L."/>
            <person name="Chang Y.J."/>
            <person name="Jeffries C.D."/>
            <person name="Rohde M."/>
            <person name="Goker M."/>
            <person name="Bristow J."/>
            <person name="Eisen J.A."/>
            <person name="Markowitz V."/>
            <person name="Hugenholtz P."/>
            <person name="Klenk H.P."/>
            <person name="Kyrpides N.C."/>
        </authorList>
    </citation>
    <scope>NUCLEOTIDE SEQUENCE [LARGE SCALE GENOMIC DNA]</scope>
    <source>
        <strain evidence="3">DSM 45221 / IAM 15411 / JCM 23193 / KCTC 12865</strain>
    </source>
</reference>
<dbReference type="HOGENOM" id="CLU_1382080_0_0_0"/>
<keyword evidence="1" id="KW-0812">Transmembrane</keyword>
<proteinExistence type="predicted"/>
<dbReference type="Proteomes" id="UP000000925">
    <property type="component" value="Chromosome"/>
</dbReference>
<evidence type="ECO:0000256" key="1">
    <source>
        <dbReference type="SAM" id="Phobius"/>
    </source>
</evidence>
<dbReference type="EMBL" id="CP001998">
    <property type="protein sequence ID" value="ADE55161.1"/>
    <property type="molecule type" value="Genomic_DNA"/>
</dbReference>